<evidence type="ECO:0000313" key="5">
    <source>
        <dbReference type="EMBL" id="NBI34237.1"/>
    </source>
</evidence>
<dbReference type="InterPro" id="IPR003773">
    <property type="entry name" value="Menaquinone_biosynth"/>
</dbReference>
<gene>
    <name evidence="5" type="ORF">D1639_04160</name>
</gene>
<protein>
    <submittedName>
        <fullName evidence="5">ABC transporter substrate-binding protein</fullName>
    </submittedName>
</protein>
<proteinExistence type="predicted"/>
<evidence type="ECO:0000256" key="2">
    <source>
        <dbReference type="ARBA" id="ARBA00022428"/>
    </source>
</evidence>
<sequence length="343" mass="35340">MKRLTRALLTAMLLAALGLCGCSTGSAGPQQPAEMDGAGSASEADADAAAQADELRIGSMKGPTSVGLASMMQQGQGQFTVVAAADELTALLLQDELDIALVPANVAALLFQRTEGQVQAIDVNTLGVLYGVSLDGSVASVGDLRGRTVYMTGKGTVPEYTFLALLEAAGMGAGDVTVQFCAEPVEVAAQVAQHDDAVGILPQPYATAVTVQNPDVREVLDLTEQWAELTGGERGDLVTGVTVAKTSAVQDHRDAIDTFLARHGESAAAANADPASVAATVAELGIIDSETLAEKAIPRCNIVCLVGEPMRQALSGYLESLYRQSPEAVGGVLPDASFYYAAQ</sequence>
<keyword evidence="2" id="KW-0474">Menaquinone biosynthesis</keyword>
<keyword evidence="4" id="KW-0732">Signal</keyword>
<dbReference type="EMBL" id="QWKH01000019">
    <property type="protein sequence ID" value="NBI34237.1"/>
    <property type="molecule type" value="Genomic_DNA"/>
</dbReference>
<organism evidence="5">
    <name type="scientific">Muribaculaceae bacterium Z82</name>
    <dbReference type="NCBI Taxonomy" id="2304548"/>
    <lineage>
        <taxon>Bacteria</taxon>
        <taxon>Pseudomonadati</taxon>
        <taxon>Bacteroidota</taxon>
        <taxon>Bacteroidia</taxon>
        <taxon>Bacteroidales</taxon>
        <taxon>Muribaculaceae</taxon>
    </lineage>
</organism>
<evidence type="ECO:0000256" key="4">
    <source>
        <dbReference type="SAM" id="SignalP"/>
    </source>
</evidence>
<dbReference type="SUPFAM" id="SSF53850">
    <property type="entry name" value="Periplasmic binding protein-like II"/>
    <property type="match status" value="1"/>
</dbReference>
<dbReference type="PROSITE" id="PS51257">
    <property type="entry name" value="PROKAR_LIPOPROTEIN"/>
    <property type="match status" value="1"/>
</dbReference>
<evidence type="ECO:0000256" key="1">
    <source>
        <dbReference type="ARBA" id="ARBA00004863"/>
    </source>
</evidence>
<dbReference type="AlphaFoldDB" id="A0A7C9JRI0"/>
<dbReference type="PANTHER" id="PTHR30024">
    <property type="entry name" value="ALIPHATIC SULFONATES-BINDING PROTEIN-RELATED"/>
    <property type="match status" value="1"/>
</dbReference>
<keyword evidence="3" id="KW-0456">Lyase</keyword>
<dbReference type="GO" id="GO:0009234">
    <property type="term" value="P:menaquinone biosynthetic process"/>
    <property type="evidence" value="ECO:0007669"/>
    <property type="project" value="UniProtKB-UniPathway"/>
</dbReference>
<dbReference type="GO" id="GO:0016829">
    <property type="term" value="F:lyase activity"/>
    <property type="evidence" value="ECO:0007669"/>
    <property type="project" value="UniProtKB-KW"/>
</dbReference>
<dbReference type="Gene3D" id="3.40.190.10">
    <property type="entry name" value="Periplasmic binding protein-like II"/>
    <property type="match status" value="2"/>
</dbReference>
<name>A0A7C9JRI0_9BACT</name>
<dbReference type="InterPro" id="IPR027024">
    <property type="entry name" value="UCP027386_ABC_sbc_TM0202"/>
</dbReference>
<comment type="pathway">
    <text evidence="1">Quinol/quinone metabolism; menaquinone biosynthesis.</text>
</comment>
<accession>A0A7C9JRI0</accession>
<feature type="chain" id="PRO_5028968270" evidence="4">
    <location>
        <begin position="28"/>
        <end position="343"/>
    </location>
</feature>
<comment type="caution">
    <text evidence="5">The sequence shown here is derived from an EMBL/GenBank/DDBJ whole genome shotgun (WGS) entry which is preliminary data.</text>
</comment>
<dbReference type="PIRSF" id="PIRSF027386">
    <property type="entry name" value="UCP027386_ABC_sbc_TM0202"/>
    <property type="match status" value="1"/>
</dbReference>
<feature type="signal peptide" evidence="4">
    <location>
        <begin position="1"/>
        <end position="27"/>
    </location>
</feature>
<dbReference type="UniPathway" id="UPA00079"/>
<evidence type="ECO:0000256" key="3">
    <source>
        <dbReference type="ARBA" id="ARBA00023239"/>
    </source>
</evidence>
<reference evidence="5" key="1">
    <citation type="submission" date="2018-08" db="EMBL/GenBank/DDBJ databases">
        <title>Murine metabolic-syndrome-specific gut microbial biobank.</title>
        <authorList>
            <person name="Liu C."/>
        </authorList>
    </citation>
    <scope>NUCLEOTIDE SEQUENCE [LARGE SCALE GENOMIC DNA]</scope>
    <source>
        <strain evidence="5">Z82</strain>
    </source>
</reference>
<dbReference type="Pfam" id="PF02621">
    <property type="entry name" value="VitK2_biosynth"/>
    <property type="match status" value="1"/>
</dbReference>
<dbReference type="PANTHER" id="PTHR30024:SF46">
    <property type="entry name" value="ABC TRANSPORTER, SUBSTRATE-BINDING LIPOPROTEIN"/>
    <property type="match status" value="1"/>
</dbReference>